<dbReference type="InterPro" id="IPR005471">
    <property type="entry name" value="Tscrpt_reg_IclR_N"/>
</dbReference>
<evidence type="ECO:0000313" key="6">
    <source>
        <dbReference type="EMBL" id="QIE54223.1"/>
    </source>
</evidence>
<keyword evidence="1" id="KW-0805">Transcription regulation</keyword>
<dbReference type="GO" id="GO:0045892">
    <property type="term" value="P:negative regulation of DNA-templated transcription"/>
    <property type="evidence" value="ECO:0007669"/>
    <property type="project" value="TreeGrafter"/>
</dbReference>
<organism evidence="6 7">
    <name type="scientific">Pikeienuella piscinae</name>
    <dbReference type="NCBI Taxonomy" id="2748098"/>
    <lineage>
        <taxon>Bacteria</taxon>
        <taxon>Pseudomonadati</taxon>
        <taxon>Pseudomonadota</taxon>
        <taxon>Alphaproteobacteria</taxon>
        <taxon>Rhodobacterales</taxon>
        <taxon>Paracoccaceae</taxon>
        <taxon>Pikeienuella</taxon>
    </lineage>
</organism>
<reference evidence="6 7" key="1">
    <citation type="submission" date="2020-02" db="EMBL/GenBank/DDBJ databases">
        <title>complete genome sequence of Rhodobacteraceae bacterium.</title>
        <authorList>
            <person name="Park J."/>
            <person name="Kim Y.-S."/>
            <person name="Kim K.-H."/>
        </authorList>
    </citation>
    <scope>NUCLEOTIDE SEQUENCE [LARGE SCALE GENOMIC DNA]</scope>
    <source>
        <strain evidence="6 7">RR4-56</strain>
    </source>
</reference>
<sequence>MKESAETGGNIPTNLRLLLVAEEIVRAPGPVTPTEVNQTLGLPKPTIHRLFATLEEGGFIRRDIDGRRYTPGRRLRRMAAGVLSGERLRAARFAILTRLAREIGETCNIAAPDRDAMLYIDRVETAWPLRIQLQVGARVPLYCTASGKMFLSTLSDRHLRGYLASSKRAARTRRSLIEADALMAELMLIRRRGHALDNEEFMEGMVAAAVPVKDKEGRLMSTLSFHAPVQRVAFTEVETHLSLLHAAARELAELVS</sequence>
<protein>
    <submittedName>
        <fullName evidence="6">IclR family transcriptional regulator</fullName>
    </submittedName>
</protein>
<evidence type="ECO:0000259" key="5">
    <source>
        <dbReference type="PROSITE" id="PS51078"/>
    </source>
</evidence>
<dbReference type="Gene3D" id="3.30.450.40">
    <property type="match status" value="1"/>
</dbReference>
<dbReference type="Proteomes" id="UP000503336">
    <property type="component" value="Chromosome"/>
</dbReference>
<name>A0A7L5BTR9_9RHOB</name>
<dbReference type="EMBL" id="CP049056">
    <property type="protein sequence ID" value="QIE54223.1"/>
    <property type="molecule type" value="Genomic_DNA"/>
</dbReference>
<dbReference type="SMART" id="SM00346">
    <property type="entry name" value="HTH_ICLR"/>
    <property type="match status" value="1"/>
</dbReference>
<keyword evidence="7" id="KW-1185">Reference proteome</keyword>
<dbReference type="PANTHER" id="PTHR30136:SF24">
    <property type="entry name" value="HTH-TYPE TRANSCRIPTIONAL REPRESSOR ALLR"/>
    <property type="match status" value="1"/>
</dbReference>
<dbReference type="PROSITE" id="PS51078">
    <property type="entry name" value="ICLR_ED"/>
    <property type="match status" value="1"/>
</dbReference>
<evidence type="ECO:0000313" key="7">
    <source>
        <dbReference type="Proteomes" id="UP000503336"/>
    </source>
</evidence>
<dbReference type="InterPro" id="IPR036390">
    <property type="entry name" value="WH_DNA-bd_sf"/>
</dbReference>
<dbReference type="PANTHER" id="PTHR30136">
    <property type="entry name" value="HELIX-TURN-HELIX TRANSCRIPTIONAL REGULATOR, ICLR FAMILY"/>
    <property type="match status" value="1"/>
</dbReference>
<dbReference type="Pfam" id="PF09339">
    <property type="entry name" value="HTH_IclR"/>
    <property type="match status" value="1"/>
</dbReference>
<dbReference type="KEGG" id="hdh:G5B40_01440"/>
<dbReference type="PROSITE" id="PS51077">
    <property type="entry name" value="HTH_ICLR"/>
    <property type="match status" value="1"/>
</dbReference>
<evidence type="ECO:0000256" key="2">
    <source>
        <dbReference type="ARBA" id="ARBA00023125"/>
    </source>
</evidence>
<dbReference type="Gene3D" id="1.10.10.10">
    <property type="entry name" value="Winged helix-like DNA-binding domain superfamily/Winged helix DNA-binding domain"/>
    <property type="match status" value="1"/>
</dbReference>
<accession>A0A7L5BTR9</accession>
<keyword evidence="2" id="KW-0238">DNA-binding</keyword>
<dbReference type="Pfam" id="PF01614">
    <property type="entry name" value="IclR_C"/>
    <property type="match status" value="1"/>
</dbReference>
<evidence type="ECO:0000259" key="4">
    <source>
        <dbReference type="PROSITE" id="PS51077"/>
    </source>
</evidence>
<evidence type="ECO:0000256" key="1">
    <source>
        <dbReference type="ARBA" id="ARBA00023015"/>
    </source>
</evidence>
<dbReference type="AlphaFoldDB" id="A0A7L5BTR9"/>
<dbReference type="GO" id="GO:0003700">
    <property type="term" value="F:DNA-binding transcription factor activity"/>
    <property type="evidence" value="ECO:0007669"/>
    <property type="project" value="TreeGrafter"/>
</dbReference>
<evidence type="ECO:0000256" key="3">
    <source>
        <dbReference type="ARBA" id="ARBA00023163"/>
    </source>
</evidence>
<feature type="domain" description="HTH iclR-type" evidence="4">
    <location>
        <begin position="11"/>
        <end position="73"/>
    </location>
</feature>
<dbReference type="InterPro" id="IPR014757">
    <property type="entry name" value="Tscrpt_reg_IclR_C"/>
</dbReference>
<dbReference type="GO" id="GO:0003677">
    <property type="term" value="F:DNA binding"/>
    <property type="evidence" value="ECO:0007669"/>
    <property type="project" value="UniProtKB-KW"/>
</dbReference>
<dbReference type="InterPro" id="IPR029016">
    <property type="entry name" value="GAF-like_dom_sf"/>
</dbReference>
<dbReference type="SUPFAM" id="SSF55781">
    <property type="entry name" value="GAF domain-like"/>
    <property type="match status" value="1"/>
</dbReference>
<feature type="domain" description="IclR-ED" evidence="5">
    <location>
        <begin position="74"/>
        <end position="256"/>
    </location>
</feature>
<proteinExistence type="predicted"/>
<dbReference type="SUPFAM" id="SSF46785">
    <property type="entry name" value="Winged helix' DNA-binding domain"/>
    <property type="match status" value="1"/>
</dbReference>
<dbReference type="RefSeq" id="WP_165094137.1">
    <property type="nucleotide sequence ID" value="NZ_CP049056.1"/>
</dbReference>
<dbReference type="InterPro" id="IPR036388">
    <property type="entry name" value="WH-like_DNA-bd_sf"/>
</dbReference>
<gene>
    <name evidence="6" type="ORF">G5B40_01440</name>
</gene>
<keyword evidence="3" id="KW-0804">Transcription</keyword>
<dbReference type="InterPro" id="IPR050707">
    <property type="entry name" value="HTH_MetabolicPath_Reg"/>
</dbReference>